<sequence length="292" mass="34584">MNILPKKRWHVRTKENIARVRRDEAKAAAENRVIEERTKLAEREARREILLQKSRAKLPSKEFISLNSEKEDQNRIRAGHINFFAEVEAGTAELKKSNKEHDKEQKEEREKYEKQIGYLTYLGQDTNEALAPDRTNTEKGEVNMKSKVREDPLQVMKKYMMLGKSIDEAKKLTETVKTKKGEIVVVAVKALNSIKKLREGTSKNQERRVMILKVKKCQTMNWKKIGKKRKLEVMRMQRIKRERDERKRTEDLFAKLQDKNKKKAIRVESFRPKYNSQFNPELAKQNFSDRKR</sequence>
<keyword evidence="4" id="KW-1185">Reference proteome</keyword>
<gene>
    <name evidence="3" type="ORF">NQ317_014017</name>
</gene>
<evidence type="ECO:0000313" key="4">
    <source>
        <dbReference type="Proteomes" id="UP001162164"/>
    </source>
</evidence>
<comment type="caution">
    <text evidence="3">The sequence shown here is derived from an EMBL/GenBank/DDBJ whole genome shotgun (WGS) entry which is preliminary data.</text>
</comment>
<name>A0ABQ9IV85_9CUCU</name>
<dbReference type="InterPro" id="IPR039875">
    <property type="entry name" value="LENG1-like"/>
</dbReference>
<dbReference type="EMBL" id="JAPWTJ010002309">
    <property type="protein sequence ID" value="KAJ8966688.1"/>
    <property type="molecule type" value="Genomic_DNA"/>
</dbReference>
<accession>A0ABQ9IV85</accession>
<feature type="region of interest" description="Disordered" evidence="1">
    <location>
        <begin position="242"/>
        <end position="271"/>
    </location>
</feature>
<organism evidence="3 4">
    <name type="scientific">Molorchus minor</name>
    <dbReference type="NCBI Taxonomy" id="1323400"/>
    <lineage>
        <taxon>Eukaryota</taxon>
        <taxon>Metazoa</taxon>
        <taxon>Ecdysozoa</taxon>
        <taxon>Arthropoda</taxon>
        <taxon>Hexapoda</taxon>
        <taxon>Insecta</taxon>
        <taxon>Pterygota</taxon>
        <taxon>Neoptera</taxon>
        <taxon>Endopterygota</taxon>
        <taxon>Coleoptera</taxon>
        <taxon>Polyphaga</taxon>
        <taxon>Cucujiformia</taxon>
        <taxon>Chrysomeloidea</taxon>
        <taxon>Cerambycidae</taxon>
        <taxon>Lamiinae</taxon>
        <taxon>Monochamini</taxon>
        <taxon>Molorchus</taxon>
    </lineage>
</organism>
<protein>
    <recommendedName>
        <fullName evidence="2">CBF1-interacting co-repressor CIR N-terminal domain-containing protein</fullName>
    </recommendedName>
</protein>
<evidence type="ECO:0000256" key="1">
    <source>
        <dbReference type="SAM" id="MobiDB-lite"/>
    </source>
</evidence>
<dbReference type="PANTHER" id="PTHR22093:SF0">
    <property type="entry name" value="LEUKOCYTE RECEPTOR CLUSTER MEMBER 1"/>
    <property type="match status" value="1"/>
</dbReference>
<dbReference type="SMART" id="SM01083">
    <property type="entry name" value="Cir_N"/>
    <property type="match status" value="1"/>
</dbReference>
<dbReference type="Pfam" id="PF10197">
    <property type="entry name" value="Cir_N"/>
    <property type="match status" value="1"/>
</dbReference>
<reference evidence="3" key="1">
    <citation type="journal article" date="2023" name="Insect Mol. Biol.">
        <title>Genome sequencing provides insights into the evolution of gene families encoding plant cell wall-degrading enzymes in longhorned beetles.</title>
        <authorList>
            <person name="Shin N.R."/>
            <person name="Okamura Y."/>
            <person name="Kirsch R."/>
            <person name="Pauchet Y."/>
        </authorList>
    </citation>
    <scope>NUCLEOTIDE SEQUENCE</scope>
    <source>
        <strain evidence="3">MMC_N1</strain>
    </source>
</reference>
<evidence type="ECO:0000259" key="2">
    <source>
        <dbReference type="SMART" id="SM01083"/>
    </source>
</evidence>
<dbReference type="InterPro" id="IPR019339">
    <property type="entry name" value="CIR_N_dom"/>
</dbReference>
<proteinExistence type="predicted"/>
<dbReference type="Proteomes" id="UP001162164">
    <property type="component" value="Unassembled WGS sequence"/>
</dbReference>
<feature type="domain" description="CBF1-interacting co-repressor CIR N-terminal" evidence="2">
    <location>
        <begin position="8"/>
        <end position="44"/>
    </location>
</feature>
<dbReference type="PANTHER" id="PTHR22093">
    <property type="entry name" value="LEUKOCYTE RECEPTOR CLUSTER LRC MEMBER 1"/>
    <property type="match status" value="1"/>
</dbReference>
<evidence type="ECO:0000313" key="3">
    <source>
        <dbReference type="EMBL" id="KAJ8966688.1"/>
    </source>
</evidence>